<evidence type="ECO:0000313" key="7">
    <source>
        <dbReference type="Proteomes" id="UP001597399"/>
    </source>
</evidence>
<name>A0ABW5S1V5_9BACL</name>
<dbReference type="InterPro" id="IPR000914">
    <property type="entry name" value="SBP_5_dom"/>
</dbReference>
<organism evidence="6 7">
    <name type="scientific">Sporolactobacillus shoreicorticis</name>
    <dbReference type="NCBI Taxonomy" id="1923877"/>
    <lineage>
        <taxon>Bacteria</taxon>
        <taxon>Bacillati</taxon>
        <taxon>Bacillota</taxon>
        <taxon>Bacilli</taxon>
        <taxon>Bacillales</taxon>
        <taxon>Sporolactobacillaceae</taxon>
        <taxon>Sporolactobacillus</taxon>
    </lineage>
</organism>
<dbReference type="PANTHER" id="PTHR30290">
    <property type="entry name" value="PERIPLASMIC BINDING COMPONENT OF ABC TRANSPORTER"/>
    <property type="match status" value="1"/>
</dbReference>
<feature type="domain" description="Solute-binding protein family 5" evidence="5">
    <location>
        <begin position="81"/>
        <end position="452"/>
    </location>
</feature>
<dbReference type="PROSITE" id="PS51257">
    <property type="entry name" value="PROKAR_LIPOPROTEIN"/>
    <property type="match status" value="1"/>
</dbReference>
<dbReference type="InterPro" id="IPR030678">
    <property type="entry name" value="Peptide/Ni-bd"/>
</dbReference>
<dbReference type="RefSeq" id="WP_253062480.1">
    <property type="nucleotide sequence ID" value="NZ_JAMXWM010000013.1"/>
</dbReference>
<evidence type="ECO:0000313" key="6">
    <source>
        <dbReference type="EMBL" id="MFD2693586.1"/>
    </source>
</evidence>
<keyword evidence="7" id="KW-1185">Reference proteome</keyword>
<reference evidence="7" key="1">
    <citation type="journal article" date="2019" name="Int. J. Syst. Evol. Microbiol.">
        <title>The Global Catalogue of Microorganisms (GCM) 10K type strain sequencing project: providing services to taxonomists for standard genome sequencing and annotation.</title>
        <authorList>
            <consortium name="The Broad Institute Genomics Platform"/>
            <consortium name="The Broad Institute Genome Sequencing Center for Infectious Disease"/>
            <person name="Wu L."/>
            <person name="Ma J."/>
        </authorList>
    </citation>
    <scope>NUCLEOTIDE SEQUENCE [LARGE SCALE GENOMIC DNA]</scope>
    <source>
        <strain evidence="7">TISTR 2466</strain>
    </source>
</reference>
<evidence type="ECO:0000259" key="5">
    <source>
        <dbReference type="Pfam" id="PF00496"/>
    </source>
</evidence>
<keyword evidence="2" id="KW-0813">Transport</keyword>
<evidence type="ECO:0000256" key="1">
    <source>
        <dbReference type="ARBA" id="ARBA00005695"/>
    </source>
</evidence>
<evidence type="ECO:0000256" key="4">
    <source>
        <dbReference type="SAM" id="SignalP"/>
    </source>
</evidence>
<evidence type="ECO:0000256" key="2">
    <source>
        <dbReference type="ARBA" id="ARBA00022448"/>
    </source>
</evidence>
<dbReference type="Proteomes" id="UP001597399">
    <property type="component" value="Unassembled WGS sequence"/>
</dbReference>
<comment type="caution">
    <text evidence="6">The sequence shown here is derived from an EMBL/GenBank/DDBJ whole genome shotgun (WGS) entry which is preliminary data.</text>
</comment>
<gene>
    <name evidence="6" type="ORF">ACFSUE_08090</name>
</gene>
<dbReference type="SUPFAM" id="SSF53850">
    <property type="entry name" value="Periplasmic binding protein-like II"/>
    <property type="match status" value="1"/>
</dbReference>
<feature type="chain" id="PRO_5045773055" evidence="4">
    <location>
        <begin position="30"/>
        <end position="537"/>
    </location>
</feature>
<evidence type="ECO:0000256" key="3">
    <source>
        <dbReference type="ARBA" id="ARBA00022729"/>
    </source>
</evidence>
<dbReference type="Pfam" id="PF00496">
    <property type="entry name" value="SBP_bac_5"/>
    <property type="match status" value="1"/>
</dbReference>
<dbReference type="Gene3D" id="3.40.190.10">
    <property type="entry name" value="Periplasmic binding protein-like II"/>
    <property type="match status" value="1"/>
</dbReference>
<proteinExistence type="inferred from homology"/>
<keyword evidence="3 4" id="KW-0732">Signal</keyword>
<dbReference type="PANTHER" id="PTHR30290:SF9">
    <property type="entry name" value="OLIGOPEPTIDE-BINDING PROTEIN APPA"/>
    <property type="match status" value="1"/>
</dbReference>
<dbReference type="Gene3D" id="3.90.76.10">
    <property type="entry name" value="Dipeptide-binding Protein, Domain 1"/>
    <property type="match status" value="1"/>
</dbReference>
<feature type="signal peptide" evidence="4">
    <location>
        <begin position="1"/>
        <end position="29"/>
    </location>
</feature>
<sequence length="537" mass="59749">MQKPKRTIKGITVLLLIAALVLLSACGNASSDKKGKTRDSIYLGMVNPPAGFNPINNGDQSGFFSVAIMFDPLLDMTEPLKFEPKLADSMKTTDNQNYTIVLNSKAKWTDGQSITADDVIFTFNLIANPKSETAIGFNISSLEGLDSNGKLKNGLSAIPNLKKIDAHTVSFKTKDPIDPNYIKEMIGTKIFTLPQHVLKDIAPEKLATSKFMTAPSVTSGAYQFVKYSKNTFVEYKANNDYYLGKPKIPRLFLKILPASNIAAELQSGAIQMNGGGDLPIQDVAMVKKMKGIKTSINPQTTFQTMMFNTKNLPDKNVRQALAYAIDRQKIVDKLLKGYGEINDGPYTKLSPYLDKRLKKIAYNPEKAKQMLKASGWDSSRTLNLVVPIGNVVRQQSADLIVQNLKAIGVKVKETTYDFPTIMQKGKQADFDLLLIGLPMNVDPDTNYYYTGSSYNFMGYSSRQSDRLLEEGKKETRSAKRKEIYSELQALWQEDMPMLTLYAPDQIACVSKDLAFGGIAAFWPGTLHELHQWAYKNQ</sequence>
<accession>A0ABW5S1V5</accession>
<dbReference type="InterPro" id="IPR039424">
    <property type="entry name" value="SBP_5"/>
</dbReference>
<dbReference type="PIRSF" id="PIRSF002741">
    <property type="entry name" value="MppA"/>
    <property type="match status" value="1"/>
</dbReference>
<comment type="similarity">
    <text evidence="1">Belongs to the bacterial solute-binding protein 5 family.</text>
</comment>
<dbReference type="Gene3D" id="3.10.105.10">
    <property type="entry name" value="Dipeptide-binding Protein, Domain 3"/>
    <property type="match status" value="1"/>
</dbReference>
<protein>
    <submittedName>
        <fullName evidence="6">ABC transporter substrate-binding protein</fullName>
    </submittedName>
</protein>
<dbReference type="EMBL" id="JBHUMQ010000018">
    <property type="protein sequence ID" value="MFD2693586.1"/>
    <property type="molecule type" value="Genomic_DNA"/>
</dbReference>